<evidence type="ECO:0000256" key="5">
    <source>
        <dbReference type="ARBA" id="ARBA00022898"/>
    </source>
</evidence>
<protein>
    <recommendedName>
        <fullName evidence="6">Aminotransferase</fullName>
        <ecNumber evidence="6">2.6.1.-</ecNumber>
    </recommendedName>
</protein>
<evidence type="ECO:0000256" key="1">
    <source>
        <dbReference type="ARBA" id="ARBA00001933"/>
    </source>
</evidence>
<proteinExistence type="inferred from homology"/>
<dbReference type="STRING" id="590998.Celf_0981"/>
<evidence type="ECO:0000256" key="2">
    <source>
        <dbReference type="ARBA" id="ARBA00007441"/>
    </source>
</evidence>
<dbReference type="InterPro" id="IPR004838">
    <property type="entry name" value="NHTrfase_class1_PyrdxlP-BS"/>
</dbReference>
<dbReference type="InterPro" id="IPR015424">
    <property type="entry name" value="PyrdxlP-dep_Trfase"/>
</dbReference>
<feature type="domain" description="Aminotransferase class I/classII large" evidence="7">
    <location>
        <begin position="43"/>
        <end position="402"/>
    </location>
</feature>
<dbReference type="InterPro" id="IPR004839">
    <property type="entry name" value="Aminotransferase_I/II_large"/>
</dbReference>
<dbReference type="PROSITE" id="PS00105">
    <property type="entry name" value="AA_TRANSFER_CLASS_1"/>
    <property type="match status" value="1"/>
</dbReference>
<dbReference type="InterPro" id="IPR015422">
    <property type="entry name" value="PyrdxlP-dep_Trfase_small"/>
</dbReference>
<gene>
    <name evidence="8" type="ordered locus">Celf_0981</name>
</gene>
<dbReference type="PANTHER" id="PTHR46383">
    <property type="entry name" value="ASPARTATE AMINOTRANSFERASE"/>
    <property type="match status" value="1"/>
</dbReference>
<comment type="cofactor">
    <cofactor evidence="1 6">
        <name>pyridoxal 5'-phosphate</name>
        <dbReference type="ChEBI" id="CHEBI:597326"/>
    </cofactor>
</comment>
<dbReference type="GO" id="GO:0008483">
    <property type="term" value="F:transaminase activity"/>
    <property type="evidence" value="ECO:0007669"/>
    <property type="project" value="UniProtKB-KW"/>
</dbReference>
<comment type="similarity">
    <text evidence="2 6">Belongs to the class-I pyridoxal-phosphate-dependent aminotransferase family.</text>
</comment>
<evidence type="ECO:0000259" key="7">
    <source>
        <dbReference type="Pfam" id="PF00155"/>
    </source>
</evidence>
<keyword evidence="5" id="KW-0663">Pyridoxal phosphate</keyword>
<name>F4H1E7_CELFA</name>
<dbReference type="Gene3D" id="3.40.640.10">
    <property type="entry name" value="Type I PLP-dependent aspartate aminotransferase-like (Major domain)"/>
    <property type="match status" value="1"/>
</dbReference>
<dbReference type="eggNOG" id="COG0436">
    <property type="taxonomic scope" value="Bacteria"/>
</dbReference>
<accession>F4H1E7</accession>
<dbReference type="GO" id="GO:0006520">
    <property type="term" value="P:amino acid metabolic process"/>
    <property type="evidence" value="ECO:0007669"/>
    <property type="project" value="InterPro"/>
</dbReference>
<dbReference type="GO" id="GO:0030170">
    <property type="term" value="F:pyridoxal phosphate binding"/>
    <property type="evidence" value="ECO:0007669"/>
    <property type="project" value="InterPro"/>
</dbReference>
<keyword evidence="3 6" id="KW-0032">Aminotransferase</keyword>
<keyword evidence="4 6" id="KW-0808">Transferase</keyword>
<dbReference type="Gene3D" id="3.90.1150.10">
    <property type="entry name" value="Aspartate Aminotransferase, domain 1"/>
    <property type="match status" value="1"/>
</dbReference>
<evidence type="ECO:0000256" key="4">
    <source>
        <dbReference type="ARBA" id="ARBA00022679"/>
    </source>
</evidence>
<sequence>MGAVSEQTSTPRPRVSARVAAIAESATLAVDAKAKALKAAGRPVVGFGAGEPDFPTPAYIVDAAVAAAQDPANHRYTPAAGLPALREAIAAKTLRDSGYEVSPADVLVTNGGKQAVFQAFAALLDPGDEVLLPAPYWTTYPEAIRLAGGVPVEVFAGVEQGYLVSVEQLEAARTPRTKVLLFNSPSNPTGAVYSPEQTAAIGRWALEHGIWVVTDEIYEHLTYDHAVFTPVVRVVPELADTTVVLNGVAKTYAMTGWRVGWMIGPRDVIKGATNLQSHLTSNVANVSQRAAITALTGDLSAVEEMRSAFDRRRRTMVEMLSVIDGVQIPAPQGAFYAYPSVEGLLGRTIRGVTPRTSAELASLILDEVEVAVVPGEAFGPSGYLRLSYALSDADLVEGVGRIQSLLAEAR</sequence>
<dbReference type="RefSeq" id="WP_013770146.1">
    <property type="nucleotide sequence ID" value="NC_015514.1"/>
</dbReference>
<dbReference type="EMBL" id="CP002666">
    <property type="protein sequence ID" value="AEE45118.1"/>
    <property type="molecule type" value="Genomic_DNA"/>
</dbReference>
<dbReference type="InterPro" id="IPR050596">
    <property type="entry name" value="AspAT/PAT-like"/>
</dbReference>
<dbReference type="FunFam" id="3.40.640.10:FF:000033">
    <property type="entry name" value="Aspartate aminotransferase"/>
    <property type="match status" value="1"/>
</dbReference>
<dbReference type="KEGG" id="cfi:Celf_0981"/>
<keyword evidence="9" id="KW-1185">Reference proteome</keyword>
<dbReference type="Pfam" id="PF00155">
    <property type="entry name" value="Aminotran_1_2"/>
    <property type="match status" value="1"/>
</dbReference>
<dbReference type="InterPro" id="IPR015421">
    <property type="entry name" value="PyrdxlP-dep_Trfase_major"/>
</dbReference>
<evidence type="ECO:0000313" key="9">
    <source>
        <dbReference type="Proteomes" id="UP000008460"/>
    </source>
</evidence>
<evidence type="ECO:0000256" key="6">
    <source>
        <dbReference type="RuleBase" id="RU000481"/>
    </source>
</evidence>
<reference evidence="8 9" key="1">
    <citation type="submission" date="2011-04" db="EMBL/GenBank/DDBJ databases">
        <title>Complete sequence of Cellulomonas fimi ATCC 484.</title>
        <authorList>
            <consortium name="US DOE Joint Genome Institute"/>
            <person name="Lucas S."/>
            <person name="Han J."/>
            <person name="Lapidus A."/>
            <person name="Cheng J.-F."/>
            <person name="Goodwin L."/>
            <person name="Pitluck S."/>
            <person name="Peters L."/>
            <person name="Chertkov O."/>
            <person name="Detter J.C."/>
            <person name="Han C."/>
            <person name="Tapia R."/>
            <person name="Land M."/>
            <person name="Hauser L."/>
            <person name="Kyrpides N."/>
            <person name="Ivanova N."/>
            <person name="Ovchinnikova G."/>
            <person name="Pagani I."/>
            <person name="Mead D."/>
            <person name="Brumm P."/>
            <person name="Woyke T."/>
        </authorList>
    </citation>
    <scope>NUCLEOTIDE SEQUENCE [LARGE SCALE GENOMIC DNA]</scope>
    <source>
        <strain evidence="9">ATCC 484 / DSM 20113 / JCM 1341 / NBRC 15513 / NCIMB 8980 / NCTC 7547</strain>
    </source>
</reference>
<organism evidence="8 9">
    <name type="scientific">Cellulomonas fimi (strain ATCC 484 / DSM 20113 / JCM 1341 / CCUG 24087 / LMG 16345 / NBRC 15513 / NCIMB 8980 / NCTC 7547 / NRS-133)</name>
    <dbReference type="NCBI Taxonomy" id="590998"/>
    <lineage>
        <taxon>Bacteria</taxon>
        <taxon>Bacillati</taxon>
        <taxon>Actinomycetota</taxon>
        <taxon>Actinomycetes</taxon>
        <taxon>Micrococcales</taxon>
        <taxon>Cellulomonadaceae</taxon>
        <taxon>Cellulomonas</taxon>
    </lineage>
</organism>
<dbReference type="Proteomes" id="UP000008460">
    <property type="component" value="Chromosome"/>
</dbReference>
<dbReference type="PANTHER" id="PTHR46383:SF1">
    <property type="entry name" value="ASPARTATE AMINOTRANSFERASE"/>
    <property type="match status" value="1"/>
</dbReference>
<evidence type="ECO:0000313" key="8">
    <source>
        <dbReference type="EMBL" id="AEE45118.1"/>
    </source>
</evidence>
<dbReference type="AlphaFoldDB" id="F4H1E7"/>
<dbReference type="SUPFAM" id="SSF53383">
    <property type="entry name" value="PLP-dependent transferases"/>
    <property type="match status" value="1"/>
</dbReference>
<dbReference type="CDD" id="cd00609">
    <property type="entry name" value="AAT_like"/>
    <property type="match status" value="1"/>
</dbReference>
<dbReference type="HOGENOM" id="CLU_017584_4_3_11"/>
<evidence type="ECO:0000256" key="3">
    <source>
        <dbReference type="ARBA" id="ARBA00022576"/>
    </source>
</evidence>
<dbReference type="EC" id="2.6.1.-" evidence="6"/>